<dbReference type="Proteomes" id="UP000789702">
    <property type="component" value="Unassembled WGS sequence"/>
</dbReference>
<comment type="caution">
    <text evidence="1">The sequence shown here is derived from an EMBL/GenBank/DDBJ whole genome shotgun (WGS) entry which is preliminary data.</text>
</comment>
<feature type="non-terminal residue" evidence="1">
    <location>
        <position position="1"/>
    </location>
</feature>
<evidence type="ECO:0000313" key="1">
    <source>
        <dbReference type="EMBL" id="CAG8759706.1"/>
    </source>
</evidence>
<evidence type="ECO:0000313" key="2">
    <source>
        <dbReference type="Proteomes" id="UP000789702"/>
    </source>
</evidence>
<proteinExistence type="predicted"/>
<dbReference type="EMBL" id="CAJVPU010050594">
    <property type="protein sequence ID" value="CAG8759706.1"/>
    <property type="molecule type" value="Genomic_DNA"/>
</dbReference>
<reference evidence="1" key="1">
    <citation type="submission" date="2021-06" db="EMBL/GenBank/DDBJ databases">
        <authorList>
            <person name="Kallberg Y."/>
            <person name="Tangrot J."/>
            <person name="Rosling A."/>
        </authorList>
    </citation>
    <scope>NUCLEOTIDE SEQUENCE</scope>
    <source>
        <strain evidence="1">IL203A</strain>
    </source>
</reference>
<name>A0ACA9QNE6_9GLOM</name>
<protein>
    <submittedName>
        <fullName evidence="1">16444_t:CDS:1</fullName>
    </submittedName>
</protein>
<organism evidence="1 2">
    <name type="scientific">Dentiscutata heterogama</name>
    <dbReference type="NCBI Taxonomy" id="1316150"/>
    <lineage>
        <taxon>Eukaryota</taxon>
        <taxon>Fungi</taxon>
        <taxon>Fungi incertae sedis</taxon>
        <taxon>Mucoromycota</taxon>
        <taxon>Glomeromycotina</taxon>
        <taxon>Glomeromycetes</taxon>
        <taxon>Diversisporales</taxon>
        <taxon>Gigasporaceae</taxon>
        <taxon>Dentiscutata</taxon>
    </lineage>
</organism>
<gene>
    <name evidence="1" type="ORF">DHETER_LOCUS15174</name>
</gene>
<sequence length="90" mass="10386">IQKDEFGNIRTKAKAKTVVRSGKQTDVKRFLSELQRFGNVKGNYVFTIQEMQQIATDSNVRYDNFQSFIDLLNDQSLILKKGPGTFQLRL</sequence>
<keyword evidence="2" id="KW-1185">Reference proteome</keyword>
<accession>A0ACA9QNE6</accession>